<dbReference type="SUPFAM" id="SSF102114">
    <property type="entry name" value="Radical SAM enzymes"/>
    <property type="match status" value="1"/>
</dbReference>
<keyword evidence="2" id="KW-0949">S-adenosyl-L-methionine</keyword>
<dbReference type="RefSeq" id="WP_053234290.1">
    <property type="nucleotide sequence ID" value="NZ_CP011125.1"/>
</dbReference>
<keyword evidence="3" id="KW-0479">Metal-binding</keyword>
<dbReference type="KEGG" id="samy:DB32_004125"/>
<organism evidence="7 8">
    <name type="scientific">Sandaracinus amylolyticus</name>
    <dbReference type="NCBI Taxonomy" id="927083"/>
    <lineage>
        <taxon>Bacteria</taxon>
        <taxon>Pseudomonadati</taxon>
        <taxon>Myxococcota</taxon>
        <taxon>Polyangia</taxon>
        <taxon>Polyangiales</taxon>
        <taxon>Sandaracinaceae</taxon>
        <taxon>Sandaracinus</taxon>
    </lineage>
</organism>
<gene>
    <name evidence="7" type="ORF">DB32_004125</name>
</gene>
<dbReference type="SFLD" id="SFLDG01067">
    <property type="entry name" value="SPASM/twitch_domain_containing"/>
    <property type="match status" value="1"/>
</dbReference>
<dbReference type="STRING" id="927083.DB32_004125"/>
<feature type="domain" description="Radical SAM core" evidence="6">
    <location>
        <begin position="1"/>
        <end position="210"/>
    </location>
</feature>
<dbReference type="InterPro" id="IPR058240">
    <property type="entry name" value="rSAM_sf"/>
</dbReference>
<evidence type="ECO:0000256" key="2">
    <source>
        <dbReference type="ARBA" id="ARBA00022691"/>
    </source>
</evidence>
<evidence type="ECO:0000256" key="3">
    <source>
        <dbReference type="ARBA" id="ARBA00022723"/>
    </source>
</evidence>
<proteinExistence type="predicted"/>
<evidence type="ECO:0000256" key="4">
    <source>
        <dbReference type="ARBA" id="ARBA00023004"/>
    </source>
</evidence>
<dbReference type="PROSITE" id="PS51918">
    <property type="entry name" value="RADICAL_SAM"/>
    <property type="match status" value="1"/>
</dbReference>
<dbReference type="GO" id="GO:0051536">
    <property type="term" value="F:iron-sulfur cluster binding"/>
    <property type="evidence" value="ECO:0007669"/>
    <property type="project" value="UniProtKB-KW"/>
</dbReference>
<reference evidence="7 8" key="1">
    <citation type="submission" date="2015-03" db="EMBL/GenBank/DDBJ databases">
        <title>Genome assembly of Sandaracinus amylolyticus DSM 53668.</title>
        <authorList>
            <person name="Sharma G."/>
            <person name="Subramanian S."/>
        </authorList>
    </citation>
    <scope>NUCLEOTIDE SEQUENCE [LARGE SCALE GENOMIC DNA]</scope>
    <source>
        <strain evidence="7 8">DSM 53668</strain>
    </source>
</reference>
<dbReference type="GO" id="GO:0003824">
    <property type="term" value="F:catalytic activity"/>
    <property type="evidence" value="ECO:0007669"/>
    <property type="project" value="InterPro"/>
</dbReference>
<dbReference type="PANTHER" id="PTHR11228:SF7">
    <property type="entry name" value="PQQA PEPTIDE CYCLASE"/>
    <property type="match status" value="1"/>
</dbReference>
<dbReference type="PANTHER" id="PTHR11228">
    <property type="entry name" value="RADICAL SAM DOMAIN PROTEIN"/>
    <property type="match status" value="1"/>
</dbReference>
<evidence type="ECO:0000313" key="8">
    <source>
        <dbReference type="Proteomes" id="UP000034883"/>
    </source>
</evidence>
<dbReference type="SFLD" id="SFLDS00029">
    <property type="entry name" value="Radical_SAM"/>
    <property type="match status" value="1"/>
</dbReference>
<dbReference type="Proteomes" id="UP000034883">
    <property type="component" value="Chromosome"/>
</dbReference>
<evidence type="ECO:0000256" key="5">
    <source>
        <dbReference type="ARBA" id="ARBA00023014"/>
    </source>
</evidence>
<keyword evidence="5" id="KW-0411">Iron-sulfur</keyword>
<keyword evidence="8" id="KW-1185">Reference proteome</keyword>
<accession>A0A0F6YIP6</accession>
<dbReference type="EMBL" id="CP011125">
    <property type="protein sequence ID" value="AKF06976.1"/>
    <property type="molecule type" value="Genomic_DNA"/>
</dbReference>
<name>A0A0F6YIP6_9BACT</name>
<dbReference type="InterPro" id="IPR007197">
    <property type="entry name" value="rSAM"/>
</dbReference>
<dbReference type="AlphaFoldDB" id="A0A0F6YIP6"/>
<dbReference type="GO" id="GO:0046872">
    <property type="term" value="F:metal ion binding"/>
    <property type="evidence" value="ECO:0007669"/>
    <property type="project" value="UniProtKB-KW"/>
</dbReference>
<evidence type="ECO:0000256" key="1">
    <source>
        <dbReference type="ARBA" id="ARBA00001966"/>
    </source>
</evidence>
<dbReference type="InterPro" id="IPR050377">
    <property type="entry name" value="Radical_SAM_PqqE_MftC-like"/>
</dbReference>
<dbReference type="Gene3D" id="3.20.20.70">
    <property type="entry name" value="Aldolase class I"/>
    <property type="match status" value="1"/>
</dbReference>
<dbReference type="CDD" id="cd01335">
    <property type="entry name" value="Radical_SAM"/>
    <property type="match status" value="1"/>
</dbReference>
<sequence length="350" mass="37984">MQRVGLHLTDRCQLDCDHCLRDPGAQPVDLPLSTIAAVLAEAASEFGIRHVSLTGGEPTLHPELPAILDLAVAYGMRWDMVSNGRRFDRVACWLDEVPARRDACRWIALSLDGASDATHDSLRGAGQRREVLSAASVAVALGVPFGITTTVHARNVDELEAIAEEAEALGAGWVRFGAMQATGTPLDDELRLEPDEWRIVDARVRALRARRSIPVLTTTGWPSADEPGALCGPLRGDTLHVDVHGRLTLCCLHSQVPHQGVDPSVAGDVASGLRLVRGALAEIQRKAILARAADDDAGPWRHHACNSCLRRFGRPHWSVDGRDGPSAERPRWRGALHRVRSAKRSLPVAR</sequence>
<dbReference type="Pfam" id="PF04055">
    <property type="entry name" value="Radical_SAM"/>
    <property type="match status" value="1"/>
</dbReference>
<evidence type="ECO:0000259" key="6">
    <source>
        <dbReference type="PROSITE" id="PS51918"/>
    </source>
</evidence>
<dbReference type="InterPro" id="IPR013785">
    <property type="entry name" value="Aldolase_TIM"/>
</dbReference>
<keyword evidence="4" id="KW-0408">Iron</keyword>
<comment type="cofactor">
    <cofactor evidence="1">
        <name>[4Fe-4S] cluster</name>
        <dbReference type="ChEBI" id="CHEBI:49883"/>
    </cofactor>
</comment>
<evidence type="ECO:0000313" key="7">
    <source>
        <dbReference type="EMBL" id="AKF06976.1"/>
    </source>
</evidence>
<protein>
    <submittedName>
        <fullName evidence="7">Radical SAM domain heme biosynthesis protein</fullName>
    </submittedName>
</protein>